<feature type="chain" id="PRO_5007299814" evidence="1">
    <location>
        <begin position="18"/>
        <end position="57"/>
    </location>
</feature>
<keyword evidence="3" id="KW-1185">Reference proteome</keyword>
<accession>A0A139WEC6</accession>
<gene>
    <name evidence="2" type="primary">AUGUSTUS-3.0.2_33881</name>
    <name evidence="2" type="ORF">TcasGA2_TC033881</name>
</gene>
<keyword evidence="1" id="KW-0732">Signal</keyword>
<sequence>MLQIIVLLYSIQQICKAAKRGRRNTNQTQDPEAKSRVQAKNWTRELSYNLSESTTIR</sequence>
<organism evidence="2 3">
    <name type="scientific">Tribolium castaneum</name>
    <name type="common">Red flour beetle</name>
    <dbReference type="NCBI Taxonomy" id="7070"/>
    <lineage>
        <taxon>Eukaryota</taxon>
        <taxon>Metazoa</taxon>
        <taxon>Ecdysozoa</taxon>
        <taxon>Arthropoda</taxon>
        <taxon>Hexapoda</taxon>
        <taxon>Insecta</taxon>
        <taxon>Pterygota</taxon>
        <taxon>Neoptera</taxon>
        <taxon>Endopterygota</taxon>
        <taxon>Coleoptera</taxon>
        <taxon>Polyphaga</taxon>
        <taxon>Cucujiformia</taxon>
        <taxon>Tenebrionidae</taxon>
        <taxon>Tenebrionidae incertae sedis</taxon>
        <taxon>Tribolium</taxon>
    </lineage>
</organism>
<reference evidence="2 3" key="1">
    <citation type="journal article" date="2008" name="Nature">
        <title>The genome of the model beetle and pest Tribolium castaneum.</title>
        <authorList>
            <consortium name="Tribolium Genome Sequencing Consortium"/>
            <person name="Richards S."/>
            <person name="Gibbs R.A."/>
            <person name="Weinstock G.M."/>
            <person name="Brown S.J."/>
            <person name="Denell R."/>
            <person name="Beeman R.W."/>
            <person name="Gibbs R."/>
            <person name="Beeman R.W."/>
            <person name="Brown S.J."/>
            <person name="Bucher G."/>
            <person name="Friedrich M."/>
            <person name="Grimmelikhuijzen C.J."/>
            <person name="Klingler M."/>
            <person name="Lorenzen M."/>
            <person name="Richards S."/>
            <person name="Roth S."/>
            <person name="Schroder R."/>
            <person name="Tautz D."/>
            <person name="Zdobnov E.M."/>
            <person name="Muzny D."/>
            <person name="Gibbs R.A."/>
            <person name="Weinstock G.M."/>
            <person name="Attaway T."/>
            <person name="Bell S."/>
            <person name="Buhay C.J."/>
            <person name="Chandrabose M.N."/>
            <person name="Chavez D."/>
            <person name="Clerk-Blankenburg K.P."/>
            <person name="Cree A."/>
            <person name="Dao M."/>
            <person name="Davis C."/>
            <person name="Chacko J."/>
            <person name="Dinh H."/>
            <person name="Dugan-Rocha S."/>
            <person name="Fowler G."/>
            <person name="Garner T.T."/>
            <person name="Garnes J."/>
            <person name="Gnirke A."/>
            <person name="Hawes A."/>
            <person name="Hernandez J."/>
            <person name="Hines S."/>
            <person name="Holder M."/>
            <person name="Hume J."/>
            <person name="Jhangiani S.N."/>
            <person name="Joshi V."/>
            <person name="Khan Z.M."/>
            <person name="Jackson L."/>
            <person name="Kovar C."/>
            <person name="Kowis A."/>
            <person name="Lee S."/>
            <person name="Lewis L.R."/>
            <person name="Margolis J."/>
            <person name="Morgan M."/>
            <person name="Nazareth L.V."/>
            <person name="Nguyen N."/>
            <person name="Okwuonu G."/>
            <person name="Parker D."/>
            <person name="Richards S."/>
            <person name="Ruiz S.J."/>
            <person name="Santibanez J."/>
            <person name="Savard J."/>
            <person name="Scherer S.E."/>
            <person name="Schneider B."/>
            <person name="Sodergren E."/>
            <person name="Tautz D."/>
            <person name="Vattahil S."/>
            <person name="Villasana D."/>
            <person name="White C.S."/>
            <person name="Wright R."/>
            <person name="Park Y."/>
            <person name="Beeman R.W."/>
            <person name="Lord J."/>
            <person name="Oppert B."/>
            <person name="Lorenzen M."/>
            <person name="Brown S."/>
            <person name="Wang L."/>
            <person name="Savard J."/>
            <person name="Tautz D."/>
            <person name="Richards S."/>
            <person name="Weinstock G."/>
            <person name="Gibbs R.A."/>
            <person name="Liu Y."/>
            <person name="Worley K."/>
            <person name="Weinstock G."/>
            <person name="Elsik C.G."/>
            <person name="Reese J.T."/>
            <person name="Elhaik E."/>
            <person name="Landan G."/>
            <person name="Graur D."/>
            <person name="Arensburger P."/>
            <person name="Atkinson P."/>
            <person name="Beeman R.W."/>
            <person name="Beidler J."/>
            <person name="Brown S.J."/>
            <person name="Demuth J.P."/>
            <person name="Drury D.W."/>
            <person name="Du Y.Z."/>
            <person name="Fujiwara H."/>
            <person name="Lorenzen M."/>
            <person name="Maselli V."/>
            <person name="Osanai M."/>
            <person name="Park Y."/>
            <person name="Robertson H.M."/>
            <person name="Tu Z."/>
            <person name="Wang J.J."/>
            <person name="Wang S."/>
            <person name="Richards S."/>
            <person name="Song H."/>
            <person name="Zhang L."/>
            <person name="Sodergren E."/>
            <person name="Werner D."/>
            <person name="Stanke M."/>
            <person name="Morgenstern B."/>
            <person name="Solovyev V."/>
            <person name="Kosarev P."/>
            <person name="Brown G."/>
            <person name="Chen H.C."/>
            <person name="Ermolaeva O."/>
            <person name="Hlavina W."/>
            <person name="Kapustin Y."/>
            <person name="Kiryutin B."/>
            <person name="Kitts P."/>
            <person name="Maglott D."/>
            <person name="Pruitt K."/>
            <person name="Sapojnikov V."/>
            <person name="Souvorov A."/>
            <person name="Mackey A.J."/>
            <person name="Waterhouse R.M."/>
            <person name="Wyder S."/>
            <person name="Zdobnov E.M."/>
            <person name="Zdobnov E.M."/>
            <person name="Wyder S."/>
            <person name="Kriventseva E.V."/>
            <person name="Kadowaki T."/>
            <person name="Bork P."/>
            <person name="Aranda M."/>
            <person name="Bao R."/>
            <person name="Beermann A."/>
            <person name="Berns N."/>
            <person name="Bolognesi R."/>
            <person name="Bonneton F."/>
            <person name="Bopp D."/>
            <person name="Brown S.J."/>
            <person name="Bucher G."/>
            <person name="Butts T."/>
            <person name="Chaumot A."/>
            <person name="Denell R.E."/>
            <person name="Ferrier D.E."/>
            <person name="Friedrich M."/>
            <person name="Gordon C.M."/>
            <person name="Jindra M."/>
            <person name="Klingler M."/>
            <person name="Lan Q."/>
            <person name="Lattorff H.M."/>
            <person name="Laudet V."/>
            <person name="von Levetsow C."/>
            <person name="Liu Z."/>
            <person name="Lutz R."/>
            <person name="Lynch J.A."/>
            <person name="da Fonseca R.N."/>
            <person name="Posnien N."/>
            <person name="Reuter R."/>
            <person name="Roth S."/>
            <person name="Savard J."/>
            <person name="Schinko J.B."/>
            <person name="Schmitt C."/>
            <person name="Schoppmeier M."/>
            <person name="Schroder R."/>
            <person name="Shippy T.D."/>
            <person name="Simonnet F."/>
            <person name="Marques-Souza H."/>
            <person name="Tautz D."/>
            <person name="Tomoyasu Y."/>
            <person name="Trauner J."/>
            <person name="Van der Zee M."/>
            <person name="Vervoort M."/>
            <person name="Wittkopp N."/>
            <person name="Wimmer E.A."/>
            <person name="Yang X."/>
            <person name="Jones A.K."/>
            <person name="Sattelle D.B."/>
            <person name="Ebert P.R."/>
            <person name="Nelson D."/>
            <person name="Scott J.G."/>
            <person name="Beeman R.W."/>
            <person name="Muthukrishnan S."/>
            <person name="Kramer K.J."/>
            <person name="Arakane Y."/>
            <person name="Beeman R.W."/>
            <person name="Zhu Q."/>
            <person name="Hogenkamp D."/>
            <person name="Dixit R."/>
            <person name="Oppert B."/>
            <person name="Jiang H."/>
            <person name="Zou Z."/>
            <person name="Marshall J."/>
            <person name="Elpidina E."/>
            <person name="Vinokurov K."/>
            <person name="Oppert C."/>
            <person name="Zou Z."/>
            <person name="Evans J."/>
            <person name="Lu Z."/>
            <person name="Zhao P."/>
            <person name="Sumathipala N."/>
            <person name="Altincicek B."/>
            <person name="Vilcinskas A."/>
            <person name="Williams M."/>
            <person name="Hultmark D."/>
            <person name="Hetru C."/>
            <person name="Jiang H."/>
            <person name="Grimmelikhuijzen C.J."/>
            <person name="Hauser F."/>
            <person name="Cazzamali G."/>
            <person name="Williamson M."/>
            <person name="Park Y."/>
            <person name="Li B."/>
            <person name="Tanaka Y."/>
            <person name="Predel R."/>
            <person name="Neupert S."/>
            <person name="Schachtner J."/>
            <person name="Verleyen P."/>
            <person name="Raible F."/>
            <person name="Bork P."/>
            <person name="Friedrich M."/>
            <person name="Walden K.K."/>
            <person name="Robertson H.M."/>
            <person name="Angeli S."/>
            <person name="Foret S."/>
            <person name="Bucher G."/>
            <person name="Schuetz S."/>
            <person name="Maleszka R."/>
            <person name="Wimmer E.A."/>
            <person name="Beeman R.W."/>
            <person name="Lorenzen M."/>
            <person name="Tomoyasu Y."/>
            <person name="Miller S.C."/>
            <person name="Grossmann D."/>
            <person name="Bucher G."/>
        </authorList>
    </citation>
    <scope>NUCLEOTIDE SEQUENCE [LARGE SCALE GENOMIC DNA]</scope>
    <source>
        <strain evidence="2 3">Georgia GA2</strain>
    </source>
</reference>
<dbReference type="AlphaFoldDB" id="A0A139WEC6"/>
<proteinExistence type="predicted"/>
<name>A0A139WEC6_TRICA</name>
<reference evidence="2 3" key="2">
    <citation type="journal article" date="2010" name="Nucleic Acids Res.">
        <title>BeetleBase in 2010: revisions to provide comprehensive genomic information for Tribolium castaneum.</title>
        <authorList>
            <person name="Kim H.S."/>
            <person name="Murphy T."/>
            <person name="Xia J."/>
            <person name="Caragea D."/>
            <person name="Park Y."/>
            <person name="Beeman R.W."/>
            <person name="Lorenzen M.D."/>
            <person name="Butcher S."/>
            <person name="Manak J.R."/>
            <person name="Brown S.J."/>
        </authorList>
    </citation>
    <scope>GENOME REANNOTATION</scope>
    <source>
        <strain evidence="2 3">Georgia GA2</strain>
    </source>
</reference>
<evidence type="ECO:0000313" key="3">
    <source>
        <dbReference type="Proteomes" id="UP000007266"/>
    </source>
</evidence>
<evidence type="ECO:0000313" key="2">
    <source>
        <dbReference type="EMBL" id="KYB26191.1"/>
    </source>
</evidence>
<dbReference type="EMBL" id="KQ971355">
    <property type="protein sequence ID" value="KYB26191.1"/>
    <property type="molecule type" value="Genomic_DNA"/>
</dbReference>
<dbReference type="Proteomes" id="UP000007266">
    <property type="component" value="Linkage group 7"/>
</dbReference>
<feature type="signal peptide" evidence="1">
    <location>
        <begin position="1"/>
        <end position="17"/>
    </location>
</feature>
<protein>
    <submittedName>
        <fullName evidence="2">Uncharacterized protein</fullName>
    </submittedName>
</protein>
<dbReference type="InParanoid" id="A0A139WEC6"/>
<evidence type="ECO:0000256" key="1">
    <source>
        <dbReference type="SAM" id="SignalP"/>
    </source>
</evidence>